<dbReference type="KEGG" id="vde:111248153"/>
<dbReference type="InParanoid" id="A0A7M7JRM0"/>
<keyword evidence="13" id="KW-1185">Reference proteome</keyword>
<dbReference type="OMA" id="CEEYRHG"/>
<name>A0A7M7JRM0_VARDE</name>
<feature type="domain" description="Peptidase M14" evidence="11">
    <location>
        <begin position="30"/>
        <end position="383"/>
    </location>
</feature>
<dbReference type="OrthoDB" id="10249045at2759"/>
<dbReference type="RefSeq" id="XP_022655732.1">
    <property type="nucleotide sequence ID" value="XM_022799997.1"/>
</dbReference>
<proteinExistence type="inferred from homology"/>
<dbReference type="CDD" id="cd11308">
    <property type="entry name" value="Peptidase_M14NE-CP-C_like"/>
    <property type="match status" value="1"/>
</dbReference>
<keyword evidence="3" id="KW-0645">Protease</keyword>
<evidence type="ECO:0000256" key="5">
    <source>
        <dbReference type="ARBA" id="ARBA00022801"/>
    </source>
</evidence>
<evidence type="ECO:0000313" key="12">
    <source>
        <dbReference type="EnsemblMetazoa" id="XP_022655732"/>
    </source>
</evidence>
<dbReference type="PROSITE" id="PS52035">
    <property type="entry name" value="PEPTIDASE_M14"/>
    <property type="match status" value="1"/>
</dbReference>
<dbReference type="GO" id="GO:0016485">
    <property type="term" value="P:protein processing"/>
    <property type="evidence" value="ECO:0007669"/>
    <property type="project" value="TreeGrafter"/>
</dbReference>
<protein>
    <recommendedName>
        <fullName evidence="11">Peptidase M14 domain-containing protein</fullName>
    </recommendedName>
</protein>
<evidence type="ECO:0000313" key="13">
    <source>
        <dbReference type="Proteomes" id="UP000594260"/>
    </source>
</evidence>
<dbReference type="GO" id="GO:0006518">
    <property type="term" value="P:peptide metabolic process"/>
    <property type="evidence" value="ECO:0007669"/>
    <property type="project" value="TreeGrafter"/>
</dbReference>
<dbReference type="PANTHER" id="PTHR11532:SF93">
    <property type="entry name" value="CARBOXYPEPTIDASE E"/>
    <property type="match status" value="1"/>
</dbReference>
<dbReference type="InterPro" id="IPR057246">
    <property type="entry name" value="CARBOXYPEPT_ZN_1"/>
</dbReference>
<dbReference type="PROSITE" id="PS00133">
    <property type="entry name" value="CARBOXYPEPT_ZN_2"/>
    <property type="match status" value="1"/>
</dbReference>
<evidence type="ECO:0000256" key="1">
    <source>
        <dbReference type="ARBA" id="ARBA00001947"/>
    </source>
</evidence>
<evidence type="ECO:0000256" key="7">
    <source>
        <dbReference type="ARBA" id="ARBA00023180"/>
    </source>
</evidence>
<evidence type="ECO:0000256" key="6">
    <source>
        <dbReference type="ARBA" id="ARBA00022833"/>
    </source>
</evidence>
<evidence type="ECO:0000256" key="3">
    <source>
        <dbReference type="ARBA" id="ARBA00022645"/>
    </source>
</evidence>
<dbReference type="GO" id="GO:0008270">
    <property type="term" value="F:zinc ion binding"/>
    <property type="evidence" value="ECO:0007669"/>
    <property type="project" value="InterPro"/>
</dbReference>
<keyword evidence="7" id="KW-0325">Glycoprotein</keyword>
<dbReference type="PANTHER" id="PTHR11532">
    <property type="entry name" value="PROTEASE M14 CARBOXYPEPTIDASE"/>
    <property type="match status" value="1"/>
</dbReference>
<evidence type="ECO:0000256" key="2">
    <source>
        <dbReference type="ARBA" id="ARBA00005988"/>
    </source>
</evidence>
<reference evidence="12" key="1">
    <citation type="submission" date="2021-01" db="UniProtKB">
        <authorList>
            <consortium name="EnsemblMetazoa"/>
        </authorList>
    </citation>
    <scope>IDENTIFICATION</scope>
</reference>
<evidence type="ECO:0000256" key="4">
    <source>
        <dbReference type="ARBA" id="ARBA00022723"/>
    </source>
</evidence>
<keyword evidence="5" id="KW-0378">Hydrolase</keyword>
<sequence length="534" mass="60311">MSFLPVAFALARLIALGQTVAIVPREFEFKHHNNYELNKKLERIQSECPSITLLYELNYRSLKGWPLTVIEFSNNPGVHELLEPEFKYIGNMHGNEVLGREMLLKLADDLCKQYNAGDPEVTRLINTTRIHIMPSMNPDGWDKATEVRTTGHAAGASSSTSAAGLNGAGIGVSHLALSFPQLLRMWWSKRDWLTGRGNANDVDLNRDFPNLNRKYNKIRRADSDAKAHHLFDGNLDHAIQPETRAVIEWIISKPFVLSANLHGGALVANYPFDDTADGTVRRYTASPDDDVFRYLARVYADNHPDMHIGRSCDASDGFQNTKGITNGAAWYAVAGGMQDFNYLSSNDFEITLELGCEKYPSADQLPIEWKRNRRALYEFMWRTHQGIKGFVVDAETHQPISGAEISIFNISDDGVPARLKHDVTSTKAGEFWRILLPGHYTVQASAPGYEAQRVTLTVQPFSKNSDPTRVDFKLQPLEVTVPTRDANSDPDKESLDILALIEAEARRIRLQEREQQLEREQNFMERLLQDQQDN</sequence>
<keyword evidence="9" id="KW-0175">Coiled coil</keyword>
<keyword evidence="6" id="KW-0862">Zinc</keyword>
<feature type="signal peptide" evidence="10">
    <location>
        <begin position="1"/>
        <end position="19"/>
    </location>
</feature>
<dbReference type="GeneID" id="111248153"/>
<accession>A0A7M7JRM0</accession>
<evidence type="ECO:0000259" key="11">
    <source>
        <dbReference type="PROSITE" id="PS52035"/>
    </source>
</evidence>
<dbReference type="SUPFAM" id="SSF53187">
    <property type="entry name" value="Zn-dependent exopeptidases"/>
    <property type="match status" value="1"/>
</dbReference>
<evidence type="ECO:0000256" key="8">
    <source>
        <dbReference type="PROSITE-ProRule" id="PRU01379"/>
    </source>
</evidence>
<dbReference type="Proteomes" id="UP000594260">
    <property type="component" value="Unplaced"/>
</dbReference>
<dbReference type="Gene3D" id="3.40.630.10">
    <property type="entry name" value="Zn peptidases"/>
    <property type="match status" value="1"/>
</dbReference>
<dbReference type="Gene3D" id="2.60.40.1120">
    <property type="entry name" value="Carboxypeptidase-like, regulatory domain"/>
    <property type="match status" value="1"/>
</dbReference>
<feature type="active site" description="Proton donor/acceptor" evidence="8">
    <location>
        <position position="353"/>
    </location>
</feature>
<dbReference type="SMART" id="SM00631">
    <property type="entry name" value="Zn_pept"/>
    <property type="match status" value="1"/>
</dbReference>
<feature type="chain" id="PRO_5029446180" description="Peptidase M14 domain-containing protein" evidence="10">
    <location>
        <begin position="20"/>
        <end position="534"/>
    </location>
</feature>
<keyword evidence="10" id="KW-0732">Signal</keyword>
<dbReference type="InterPro" id="IPR057247">
    <property type="entry name" value="CARBOXYPEPT_ZN_2"/>
</dbReference>
<dbReference type="AlphaFoldDB" id="A0A7M7JRM0"/>
<dbReference type="Pfam" id="PF00246">
    <property type="entry name" value="Peptidase_M14"/>
    <property type="match status" value="1"/>
</dbReference>
<dbReference type="PRINTS" id="PR00765">
    <property type="entry name" value="CRBOXYPTASEA"/>
</dbReference>
<comment type="similarity">
    <text evidence="2 8">Belongs to the peptidase M14 family.</text>
</comment>
<dbReference type="PROSITE" id="PS00132">
    <property type="entry name" value="CARBOXYPEPT_ZN_1"/>
    <property type="match status" value="1"/>
</dbReference>
<evidence type="ECO:0000256" key="9">
    <source>
        <dbReference type="SAM" id="Coils"/>
    </source>
</evidence>
<dbReference type="InterPro" id="IPR000834">
    <property type="entry name" value="Peptidase_M14"/>
</dbReference>
<keyword evidence="3" id="KW-0121">Carboxypeptidase</keyword>
<evidence type="ECO:0000256" key="10">
    <source>
        <dbReference type="SAM" id="SignalP"/>
    </source>
</evidence>
<dbReference type="SUPFAM" id="SSF49464">
    <property type="entry name" value="Carboxypeptidase regulatory domain-like"/>
    <property type="match status" value="1"/>
</dbReference>
<dbReference type="Pfam" id="PF13620">
    <property type="entry name" value="CarboxypepD_reg"/>
    <property type="match status" value="1"/>
</dbReference>
<dbReference type="GO" id="GO:0005615">
    <property type="term" value="C:extracellular space"/>
    <property type="evidence" value="ECO:0007669"/>
    <property type="project" value="TreeGrafter"/>
</dbReference>
<dbReference type="InterPro" id="IPR008969">
    <property type="entry name" value="CarboxyPept-like_regulatory"/>
</dbReference>
<keyword evidence="4" id="KW-0479">Metal-binding</keyword>
<organism evidence="12 13">
    <name type="scientific">Varroa destructor</name>
    <name type="common">Honeybee mite</name>
    <dbReference type="NCBI Taxonomy" id="109461"/>
    <lineage>
        <taxon>Eukaryota</taxon>
        <taxon>Metazoa</taxon>
        <taxon>Ecdysozoa</taxon>
        <taxon>Arthropoda</taxon>
        <taxon>Chelicerata</taxon>
        <taxon>Arachnida</taxon>
        <taxon>Acari</taxon>
        <taxon>Parasitiformes</taxon>
        <taxon>Mesostigmata</taxon>
        <taxon>Gamasina</taxon>
        <taxon>Dermanyssoidea</taxon>
        <taxon>Varroidae</taxon>
        <taxon>Varroa</taxon>
    </lineage>
</organism>
<feature type="coiled-coil region" evidence="9">
    <location>
        <begin position="500"/>
        <end position="534"/>
    </location>
</feature>
<comment type="cofactor">
    <cofactor evidence="1">
        <name>Zn(2+)</name>
        <dbReference type="ChEBI" id="CHEBI:29105"/>
    </cofactor>
</comment>
<dbReference type="InterPro" id="IPR050753">
    <property type="entry name" value="Peptidase_M14_domain"/>
</dbReference>
<dbReference type="GO" id="GO:0004181">
    <property type="term" value="F:metallocarboxypeptidase activity"/>
    <property type="evidence" value="ECO:0007669"/>
    <property type="project" value="InterPro"/>
</dbReference>
<dbReference type="EnsemblMetazoa" id="XM_022799997">
    <property type="protein sequence ID" value="XP_022655732"/>
    <property type="gene ID" value="LOC111248153"/>
</dbReference>
<dbReference type="CDD" id="cd03858">
    <property type="entry name" value="M14_CP_N-E_like"/>
    <property type="match status" value="1"/>
</dbReference>